<organism evidence="2 3">
    <name type="scientific">Chryseotalea sanaruensis</name>
    <dbReference type="NCBI Taxonomy" id="2482724"/>
    <lineage>
        <taxon>Bacteria</taxon>
        <taxon>Pseudomonadati</taxon>
        <taxon>Bacteroidota</taxon>
        <taxon>Cytophagia</taxon>
        <taxon>Cytophagales</taxon>
        <taxon>Chryseotaleaceae</taxon>
        <taxon>Chryseotalea</taxon>
    </lineage>
</organism>
<accession>A0A401U7S5</accession>
<proteinExistence type="predicted"/>
<comment type="caution">
    <text evidence="2">The sequence shown here is derived from an EMBL/GenBank/DDBJ whole genome shotgun (WGS) entry which is preliminary data.</text>
</comment>
<dbReference type="EMBL" id="BHXQ01000002">
    <property type="protein sequence ID" value="GCC50948.1"/>
    <property type="molecule type" value="Genomic_DNA"/>
</dbReference>
<feature type="region of interest" description="Disordered" evidence="1">
    <location>
        <begin position="384"/>
        <end position="403"/>
    </location>
</feature>
<name>A0A401U7S5_9BACT</name>
<reference evidence="2 3" key="1">
    <citation type="submission" date="2018-11" db="EMBL/GenBank/DDBJ databases">
        <title>Chryseotalea sanarue gen. nov., sp., nov., a member of the family Cytophagaceae, isolated from a brackish lake in Hamamatsu Japan.</title>
        <authorList>
            <person name="Maejima Y."/>
            <person name="Iino T."/>
            <person name="Muraguchi Y."/>
            <person name="Fukuda K."/>
            <person name="Ohkuma M."/>
            <person name="Moriuchi R."/>
            <person name="Dohra H."/>
            <person name="Kimbara K."/>
            <person name="Shintani M."/>
        </authorList>
    </citation>
    <scope>NUCLEOTIDE SEQUENCE [LARGE SCALE GENOMIC DNA]</scope>
    <source>
        <strain evidence="2 3">Ys</strain>
    </source>
</reference>
<dbReference type="Proteomes" id="UP000288227">
    <property type="component" value="Unassembled WGS sequence"/>
</dbReference>
<evidence type="ECO:0000313" key="3">
    <source>
        <dbReference type="Proteomes" id="UP000288227"/>
    </source>
</evidence>
<gene>
    <name evidence="2" type="ORF">SanaruYs_11670</name>
</gene>
<dbReference type="AlphaFoldDB" id="A0A401U7S5"/>
<sequence>MYEKETVYKEDILDYFDALMVSTKGEFNDEISEFKNSINFRKVETYDLRTTEKIISAEITSLNSFQDAERVKAIFFLNNGKIVRSNIVTFDHEMHFDKHDDIIVSILNMDASTQIYTGRMTVYNAFQKLLMYNIYESGKLVENAMARIDAGANPTSGKTNGCTNWYLITTTYYSDGSTTTTTEYLYTSCSGGNCEEQASRGSKINCGGGPWTGGAGSPAGSNPSFPSLPANGDVYEFTNANGEYTKYQFDSQKGIWVVIERILPPITIILEPENYPFLMIQWPVHNQKVFGTDLFTYTYDGGSGNWNGEPTNVVISPDRPISNMTDYLKCFTSTQSATVTIYVDQPVEGSNDAYAITWGGAVVGHTFVSITQGSNRSVFGFYPSTDETSPTSPPEPSVMGDDSGEGFDASISITISGPILQQILQYVINYNATYDLDNYNCSDFGISVGNLAGLALPDSYGSWPGGGGSNPGALGQHIRSRSSSGNISVNKVGGNAPTNNRNCN</sequence>
<keyword evidence="3" id="KW-1185">Reference proteome</keyword>
<evidence type="ECO:0000256" key="1">
    <source>
        <dbReference type="SAM" id="MobiDB-lite"/>
    </source>
</evidence>
<evidence type="ECO:0000313" key="2">
    <source>
        <dbReference type="EMBL" id="GCC50948.1"/>
    </source>
</evidence>
<feature type="region of interest" description="Disordered" evidence="1">
    <location>
        <begin position="467"/>
        <end position="504"/>
    </location>
</feature>
<protein>
    <submittedName>
        <fullName evidence="2">Uncharacterized protein</fullName>
    </submittedName>
</protein>